<dbReference type="PANTHER" id="PTHR34983:SF2">
    <property type="entry name" value="ENDO-BETA-1,4-GALACTANASE"/>
    <property type="match status" value="1"/>
</dbReference>
<dbReference type="InterPro" id="IPR011081">
    <property type="entry name" value="Big_4"/>
</dbReference>
<evidence type="ECO:0000256" key="1">
    <source>
        <dbReference type="ARBA" id="ARBA00010687"/>
    </source>
</evidence>
<reference evidence="8" key="2">
    <citation type="submission" date="2021-04" db="EMBL/GenBank/DDBJ databases">
        <authorList>
            <person name="Gilroy R."/>
        </authorList>
    </citation>
    <scope>NUCLEOTIDE SEQUENCE</scope>
    <source>
        <strain evidence="8">ChiW19-954</strain>
    </source>
</reference>
<keyword evidence="6" id="KW-0812">Transmembrane</keyword>
<dbReference type="Proteomes" id="UP000823890">
    <property type="component" value="Unassembled WGS sequence"/>
</dbReference>
<dbReference type="Pfam" id="PF07745">
    <property type="entry name" value="Glyco_hydro_53"/>
    <property type="match status" value="1"/>
</dbReference>
<keyword evidence="6" id="KW-1133">Transmembrane helix</keyword>
<dbReference type="Pfam" id="PF07532">
    <property type="entry name" value="Big_4"/>
    <property type="match status" value="1"/>
</dbReference>
<comment type="similarity">
    <text evidence="1 4">Belongs to the glycosyl hydrolase 53 family.</text>
</comment>
<keyword evidence="3 4" id="KW-0326">Glycosidase</keyword>
<reference evidence="8" key="1">
    <citation type="journal article" date="2021" name="PeerJ">
        <title>Extensive microbial diversity within the chicken gut microbiome revealed by metagenomics and culture.</title>
        <authorList>
            <person name="Gilroy R."/>
            <person name="Ravi A."/>
            <person name="Getino M."/>
            <person name="Pursley I."/>
            <person name="Horton D.L."/>
            <person name="Alikhan N.F."/>
            <person name="Baker D."/>
            <person name="Gharbi K."/>
            <person name="Hall N."/>
            <person name="Watson M."/>
            <person name="Adriaenssens E.M."/>
            <person name="Foster-Nyarko E."/>
            <person name="Jarju S."/>
            <person name="Secka A."/>
            <person name="Antonio M."/>
            <person name="Oren A."/>
            <person name="Chaudhuri R.R."/>
            <person name="La Ragione R."/>
            <person name="Hildebrand F."/>
            <person name="Pallen M.J."/>
        </authorList>
    </citation>
    <scope>NUCLEOTIDE SEQUENCE</scope>
    <source>
        <strain evidence="8">ChiW19-954</strain>
    </source>
</reference>
<feature type="compositionally biased region" description="Acidic residues" evidence="5">
    <location>
        <begin position="214"/>
        <end position="228"/>
    </location>
</feature>
<evidence type="ECO:0000256" key="2">
    <source>
        <dbReference type="ARBA" id="ARBA00022801"/>
    </source>
</evidence>
<dbReference type="PANTHER" id="PTHR34983">
    <property type="entry name" value="ARABINOGALACTAN ENDO-BETA-1,4-GALACTANASE A"/>
    <property type="match status" value="1"/>
</dbReference>
<dbReference type="Gene3D" id="2.60.120.260">
    <property type="entry name" value="Galactose-binding domain-like"/>
    <property type="match status" value="2"/>
</dbReference>
<dbReference type="GO" id="GO:0031218">
    <property type="term" value="F:arabinogalactan endo-1,4-beta-galactosidase activity"/>
    <property type="evidence" value="ECO:0007669"/>
    <property type="project" value="UniProtKB-EC"/>
</dbReference>
<feature type="transmembrane region" description="Helical" evidence="6">
    <location>
        <begin position="1002"/>
        <end position="1021"/>
    </location>
</feature>
<dbReference type="Gene3D" id="3.20.20.80">
    <property type="entry name" value="Glycosidases"/>
    <property type="match status" value="1"/>
</dbReference>
<evidence type="ECO:0000256" key="6">
    <source>
        <dbReference type="SAM" id="Phobius"/>
    </source>
</evidence>
<dbReference type="EC" id="3.2.1.89" evidence="4"/>
<dbReference type="SUPFAM" id="SSF51445">
    <property type="entry name" value="(Trans)glycosidases"/>
    <property type="match status" value="1"/>
</dbReference>
<protein>
    <recommendedName>
        <fullName evidence="4">Arabinogalactan endo-beta-1,4-galactanase</fullName>
        <ecNumber evidence="4">3.2.1.89</ecNumber>
    </recommendedName>
</protein>
<sequence length="1026" mass="111306">MKKQNKISKTAGNVKAGRSALALLLTLTLVFSLICLTAPQKVQAAEAMSEQTVEDFNQTGTFETGIDAGWIVSPAAPETHQTKPAEGDYAESYGKIYDFWSSAAVSYTMTQKITLPAGSYRLTADAMGADGMQVYVYFNGKVSTDCVSDPGWNNWQTAGSSSVFTLSEETEIEAGIYVILQAGGWGDVDNITLTDADGAPETGIQDITEIGNGDGDEDGDTEEGDEPDTSTAVEAGIRVDKINGLSDDFIGGVDVSSYVAEKNSGVKYYDFEGNELDDQGFFDLLHDCGVNYVRIRIWNDPYDASGNGYGGGNNDVDTAVEIGRWATQAGMKVLIDFHYSDFWTDPGKQYTPKAWEKMTLTDKAAALSAFTEESLNALLDAGVDVGMVQVGNETNARFCGESDWDSICTLFSAGSRAVRKAAEKCSREILVALHFADPQNGQYAGYAKELRDHNVDYDVFASSYYPFFHGTTDNLTNVLKNIADTYNKKVMVAETSWATTLEDGDGHDNQIRKGTNDTRHYDFSVYGQATEVRTVMQAVADVGDAGIGVFYWEPAWIPVNVYDKGADNAEEILAANRSAWEEYGAGWASSYAGEYQTDAATWYGGSAMDNQAMFDFYGHPLESLKVFSYVRTGTVVSDPAPASVTVEDITIQEGEDFTLPQAFVTYNDGTTAFLNVSWDQEELDAAKTGGAGVYEIHGTISDGGMVMDVICNLTVMPVNYLDDPSLEDGSVVWTVEPADVIERISDNNARTGDYALKFYSSNSFTASASRTITLDKGTYCLGTYLQGGDVGEDAVFTLSASLDGEEVGKDESAQVNGWKNWSNPEISPIEIQQDNTVLTITVTAADVAAGGWGSWDDFYVNRIEETHSHALIKTEARDATCTENGNTAYYTCQTCGLTFSDPEGKNEISPEETIIPATGHKPGEWIIDSNATEKEEGSKHIECTVCGETLETETIPVLKPGDQNQSDNTEQEQPDSAVDGSRGEDRDVPGDVTPRTGDDTNVFLWLLLMPLSAGLAAVLTLKRFRK</sequence>
<feature type="region of interest" description="Disordered" evidence="5">
    <location>
        <begin position="954"/>
        <end position="996"/>
    </location>
</feature>
<feature type="region of interest" description="Disordered" evidence="5">
    <location>
        <begin position="197"/>
        <end position="231"/>
    </location>
</feature>
<evidence type="ECO:0000256" key="4">
    <source>
        <dbReference type="RuleBase" id="RU361192"/>
    </source>
</evidence>
<dbReference type="GO" id="GO:0045490">
    <property type="term" value="P:pectin catabolic process"/>
    <property type="evidence" value="ECO:0007669"/>
    <property type="project" value="TreeGrafter"/>
</dbReference>
<dbReference type="InterPro" id="IPR017853">
    <property type="entry name" value="GH"/>
</dbReference>
<organism evidence="8 9">
    <name type="scientific">Candidatus Mediterraneibacter faecipullorum</name>
    <dbReference type="NCBI Taxonomy" id="2838670"/>
    <lineage>
        <taxon>Bacteria</taxon>
        <taxon>Bacillati</taxon>
        <taxon>Bacillota</taxon>
        <taxon>Clostridia</taxon>
        <taxon>Lachnospirales</taxon>
        <taxon>Lachnospiraceae</taxon>
        <taxon>Mediterraneibacter</taxon>
    </lineage>
</organism>
<comment type="catalytic activity">
    <reaction evidence="4">
        <text>The enzyme specifically hydrolyzes (1-&gt;4)-beta-D-galactosidic linkages in type I arabinogalactans.</text>
        <dbReference type="EC" id="3.2.1.89"/>
    </reaction>
</comment>
<evidence type="ECO:0000256" key="3">
    <source>
        <dbReference type="ARBA" id="ARBA00023295"/>
    </source>
</evidence>
<dbReference type="AlphaFoldDB" id="A0A9D2SVH6"/>
<keyword evidence="6" id="KW-0472">Membrane</keyword>
<comment type="caution">
    <text evidence="8">The sequence shown here is derived from an EMBL/GenBank/DDBJ whole genome shotgun (WGS) entry which is preliminary data.</text>
</comment>
<evidence type="ECO:0000259" key="7">
    <source>
        <dbReference type="Pfam" id="PF07532"/>
    </source>
</evidence>
<gene>
    <name evidence="8" type="ORF">H9758_12490</name>
</gene>
<name>A0A9D2SVH6_9FIRM</name>
<keyword evidence="2 4" id="KW-0378">Hydrolase</keyword>
<evidence type="ECO:0000313" key="8">
    <source>
        <dbReference type="EMBL" id="HJC35385.1"/>
    </source>
</evidence>
<dbReference type="InterPro" id="IPR011683">
    <property type="entry name" value="Glyco_hydro_53"/>
</dbReference>
<evidence type="ECO:0000313" key="9">
    <source>
        <dbReference type="Proteomes" id="UP000823890"/>
    </source>
</evidence>
<dbReference type="GO" id="GO:0015926">
    <property type="term" value="F:glucosidase activity"/>
    <property type="evidence" value="ECO:0007669"/>
    <property type="project" value="InterPro"/>
</dbReference>
<dbReference type="EMBL" id="DWWO01000147">
    <property type="protein sequence ID" value="HJC35385.1"/>
    <property type="molecule type" value="Genomic_DNA"/>
</dbReference>
<evidence type="ECO:0000256" key="5">
    <source>
        <dbReference type="SAM" id="MobiDB-lite"/>
    </source>
</evidence>
<accession>A0A9D2SVH6</accession>
<feature type="domain" description="Bacterial Ig-like" evidence="7">
    <location>
        <begin position="648"/>
        <end position="701"/>
    </location>
</feature>
<proteinExistence type="inferred from homology"/>